<reference evidence="2 3" key="1">
    <citation type="journal article" date="2023" name="Hortic Res">
        <title>Pangenome of water caltrop reveals structural variations and asymmetric subgenome divergence after allopolyploidization.</title>
        <authorList>
            <person name="Zhang X."/>
            <person name="Chen Y."/>
            <person name="Wang L."/>
            <person name="Yuan Y."/>
            <person name="Fang M."/>
            <person name="Shi L."/>
            <person name="Lu R."/>
            <person name="Comes H.P."/>
            <person name="Ma Y."/>
            <person name="Chen Y."/>
            <person name="Huang G."/>
            <person name="Zhou Y."/>
            <person name="Zheng Z."/>
            <person name="Qiu Y."/>
        </authorList>
    </citation>
    <scope>NUCLEOTIDE SEQUENCE [LARGE SCALE GENOMIC DNA]</scope>
    <source>
        <tissue evidence="2">Roots</tissue>
    </source>
</reference>
<accession>A0AAN7GT39</accession>
<name>A0AAN7GT39_9MYRT</name>
<evidence type="ECO:0008006" key="4">
    <source>
        <dbReference type="Google" id="ProtNLM"/>
    </source>
</evidence>
<dbReference type="PANTHER" id="PTHR31890:SF9">
    <property type="entry name" value="PLANT INVERTASE_PECTIN METHYLESTERASE INHIBITOR SUPERFAMILY PROTEIN"/>
    <property type="match status" value="1"/>
</dbReference>
<keyword evidence="1" id="KW-0732">Signal</keyword>
<dbReference type="PANTHER" id="PTHR31890">
    <property type="entry name" value="PLANT INVERTASE/PECTIN METHYLESTERASE INHIBITOR SUPERFAMILY PROTEIN"/>
    <property type="match status" value="1"/>
</dbReference>
<evidence type="ECO:0000313" key="3">
    <source>
        <dbReference type="Proteomes" id="UP001345219"/>
    </source>
</evidence>
<comment type="caution">
    <text evidence="2">The sequence shown here is derived from an EMBL/GenBank/DDBJ whole genome shotgun (WGS) entry which is preliminary data.</text>
</comment>
<keyword evidence="3" id="KW-1185">Reference proteome</keyword>
<feature type="chain" id="PRO_5042932123" description="Pectinesterase inhibitor domain-containing protein" evidence="1">
    <location>
        <begin position="22"/>
        <end position="187"/>
    </location>
</feature>
<sequence>MESSSRVSLFFLLLGIAVGLAFYSLAATATETKLVREVCRNTTSVRYSDCLEALNNPRADNITDIRDLAFLSLDLAIANSSEAVRFLHDQITHASPELEPVLKLCYTDLESSYTDFLVAVPDLKGDPMIANYDVFVALDGVNFCRNNMQEANVSIPEVERRCAHVQLFVRICDTTTNSVLTTYGRGH</sequence>
<dbReference type="AlphaFoldDB" id="A0AAN7GT39"/>
<gene>
    <name evidence="2" type="ORF">SAY87_000198</name>
</gene>
<dbReference type="EMBL" id="JAXIOK010000023">
    <property type="protein sequence ID" value="KAK4742197.1"/>
    <property type="molecule type" value="Genomic_DNA"/>
</dbReference>
<organism evidence="2 3">
    <name type="scientific">Trapa incisa</name>
    <dbReference type="NCBI Taxonomy" id="236973"/>
    <lineage>
        <taxon>Eukaryota</taxon>
        <taxon>Viridiplantae</taxon>
        <taxon>Streptophyta</taxon>
        <taxon>Embryophyta</taxon>
        <taxon>Tracheophyta</taxon>
        <taxon>Spermatophyta</taxon>
        <taxon>Magnoliopsida</taxon>
        <taxon>eudicotyledons</taxon>
        <taxon>Gunneridae</taxon>
        <taxon>Pentapetalae</taxon>
        <taxon>rosids</taxon>
        <taxon>malvids</taxon>
        <taxon>Myrtales</taxon>
        <taxon>Lythraceae</taxon>
        <taxon>Trapa</taxon>
    </lineage>
</organism>
<dbReference type="GO" id="GO:0004857">
    <property type="term" value="F:enzyme inhibitor activity"/>
    <property type="evidence" value="ECO:0007669"/>
    <property type="project" value="InterPro"/>
</dbReference>
<proteinExistence type="predicted"/>
<dbReference type="InterPro" id="IPR035513">
    <property type="entry name" value="Invertase/methylesterase_inhib"/>
</dbReference>
<dbReference type="Gene3D" id="1.20.140.40">
    <property type="entry name" value="Invertase/pectin methylesterase inhibitor family protein"/>
    <property type="match status" value="1"/>
</dbReference>
<evidence type="ECO:0000313" key="2">
    <source>
        <dbReference type="EMBL" id="KAK4742197.1"/>
    </source>
</evidence>
<dbReference type="SUPFAM" id="SSF101148">
    <property type="entry name" value="Plant invertase/pectin methylesterase inhibitor"/>
    <property type="match status" value="1"/>
</dbReference>
<protein>
    <recommendedName>
        <fullName evidence="4">Pectinesterase inhibitor domain-containing protein</fullName>
    </recommendedName>
</protein>
<dbReference type="NCBIfam" id="TIGR01614">
    <property type="entry name" value="PME_inhib"/>
    <property type="match status" value="1"/>
</dbReference>
<evidence type="ECO:0000256" key="1">
    <source>
        <dbReference type="SAM" id="SignalP"/>
    </source>
</evidence>
<dbReference type="InterPro" id="IPR006501">
    <property type="entry name" value="Pectinesterase_inhib_dom"/>
</dbReference>
<dbReference type="Proteomes" id="UP001345219">
    <property type="component" value="Chromosome 1"/>
</dbReference>
<feature type="signal peptide" evidence="1">
    <location>
        <begin position="1"/>
        <end position="21"/>
    </location>
</feature>